<sequence length="593" mass="68943">MDNEYLSTLFEEIFNKLTIPILAVDENFIITTFNNDFIQKYGSSDEEKSFILNLISTKDQKKVKNELVLLFNSRKEQSFLHNITINDFNNNSVEVDIEMNFLDKTGELLINFYEVVSEDLDEVYQKYKTIFNNTNDALFLIDVTEDNDLVYDLLNPIHEKLTGLKTEQVKGKTPQDLLGEEVGAQVENKYRKCLNQKGTISYEEKLDLPNGTKYWLTKLSPVIIDGKVTKIIGSAKDITQMKEQRDEIEYISFHDQLTGLYNRRFYDEKVKEIEEERKFPVTIIVGDLNGLKITNDVFGHEAGDGLLKLTAEILKNSTRRKDYLVRWGGDEFCIIAPETNFKEGKEILDRINKRTGNSNFRDIPVSIALGLATKKSTEQSLSIIFNEAEENMYRNKERQKEKFNNRLLQSLLTKLEKSNYYVVDHSQRMVDLAAEFAAKFDFPDNKKDRLMKAIKVHDIGKLALDQEMLKQKTEFSNEQLNKFKKHPEYSYKIINNFKSFHRITSDIIHHHEHWDGSGYPDNLEGKNIPRLSRIIAVIDTFDALTFKGVNHELALDYFNTSMSDEDALNKIKEYKGVYFDPEVVNKFEEIITE</sequence>
<dbReference type="CDD" id="cd01949">
    <property type="entry name" value="GGDEF"/>
    <property type="match status" value="1"/>
</dbReference>
<evidence type="ECO:0000259" key="4">
    <source>
        <dbReference type="PROSITE" id="PS51832"/>
    </source>
</evidence>
<dbReference type="PROSITE" id="PS50113">
    <property type="entry name" value="PAC"/>
    <property type="match status" value="1"/>
</dbReference>
<accession>A0A938XPN0</accession>
<dbReference type="EMBL" id="JAFBDQ010000007">
    <property type="protein sequence ID" value="MBM7556842.1"/>
    <property type="molecule type" value="Genomic_DNA"/>
</dbReference>
<dbReference type="InterPro" id="IPR037522">
    <property type="entry name" value="HD_GYP_dom"/>
</dbReference>
<feature type="domain" description="PAC" evidence="2">
    <location>
        <begin position="200"/>
        <end position="250"/>
    </location>
</feature>
<protein>
    <submittedName>
        <fullName evidence="5">Diguanylate cyclase (GGDEF)-like protein/PAS domain S-box-containing protein</fullName>
    </submittedName>
</protein>
<evidence type="ECO:0000313" key="5">
    <source>
        <dbReference type="EMBL" id="MBM7556842.1"/>
    </source>
</evidence>
<comment type="caution">
    <text evidence="5">The sequence shown here is derived from an EMBL/GenBank/DDBJ whole genome shotgun (WGS) entry which is preliminary data.</text>
</comment>
<dbReference type="CDD" id="cd00130">
    <property type="entry name" value="PAS"/>
    <property type="match status" value="1"/>
</dbReference>
<dbReference type="InterPro" id="IPR029787">
    <property type="entry name" value="Nucleotide_cyclase"/>
</dbReference>
<dbReference type="Pfam" id="PF00990">
    <property type="entry name" value="GGDEF"/>
    <property type="match status" value="1"/>
</dbReference>
<dbReference type="NCBIfam" id="TIGR00229">
    <property type="entry name" value="sensory_box"/>
    <property type="match status" value="1"/>
</dbReference>
<dbReference type="Gene3D" id="3.30.70.270">
    <property type="match status" value="1"/>
</dbReference>
<gene>
    <name evidence="5" type="ORF">JOC47_001693</name>
</gene>
<dbReference type="InterPro" id="IPR000160">
    <property type="entry name" value="GGDEF_dom"/>
</dbReference>
<dbReference type="SMART" id="SM00471">
    <property type="entry name" value="HDc"/>
    <property type="match status" value="1"/>
</dbReference>
<dbReference type="Gene3D" id="1.10.3210.10">
    <property type="entry name" value="Hypothetical protein af1432"/>
    <property type="match status" value="1"/>
</dbReference>
<keyword evidence="6" id="KW-1185">Reference proteome</keyword>
<dbReference type="PANTHER" id="PTHR45228">
    <property type="entry name" value="CYCLIC DI-GMP PHOSPHODIESTERASE TM_0186-RELATED"/>
    <property type="match status" value="1"/>
</dbReference>
<dbReference type="InterPro" id="IPR013656">
    <property type="entry name" value="PAS_4"/>
</dbReference>
<dbReference type="AlphaFoldDB" id="A0A938XPN0"/>
<dbReference type="Gene3D" id="3.30.450.20">
    <property type="entry name" value="PAS domain"/>
    <property type="match status" value="1"/>
</dbReference>
<evidence type="ECO:0000313" key="6">
    <source>
        <dbReference type="Proteomes" id="UP000774000"/>
    </source>
</evidence>
<feature type="domain" description="PAS" evidence="1">
    <location>
        <begin position="123"/>
        <end position="197"/>
    </location>
</feature>
<evidence type="ECO:0000259" key="2">
    <source>
        <dbReference type="PROSITE" id="PS50113"/>
    </source>
</evidence>
<evidence type="ECO:0000259" key="1">
    <source>
        <dbReference type="PROSITE" id="PS50112"/>
    </source>
</evidence>
<dbReference type="NCBIfam" id="TIGR00254">
    <property type="entry name" value="GGDEF"/>
    <property type="match status" value="1"/>
</dbReference>
<dbReference type="Pfam" id="PF08448">
    <property type="entry name" value="PAS_4"/>
    <property type="match status" value="1"/>
</dbReference>
<dbReference type="CDD" id="cd00077">
    <property type="entry name" value="HDc"/>
    <property type="match status" value="1"/>
</dbReference>
<dbReference type="SUPFAM" id="SSF55073">
    <property type="entry name" value="Nucleotide cyclase"/>
    <property type="match status" value="1"/>
</dbReference>
<dbReference type="InterPro" id="IPR043128">
    <property type="entry name" value="Rev_trsase/Diguanyl_cyclase"/>
</dbReference>
<dbReference type="SMART" id="SM00091">
    <property type="entry name" value="PAS"/>
    <property type="match status" value="2"/>
</dbReference>
<dbReference type="PROSITE" id="PS51832">
    <property type="entry name" value="HD_GYP"/>
    <property type="match status" value="1"/>
</dbReference>
<proteinExistence type="predicted"/>
<feature type="domain" description="HD-GYP" evidence="4">
    <location>
        <begin position="400"/>
        <end position="593"/>
    </location>
</feature>
<dbReference type="PANTHER" id="PTHR45228:SF1">
    <property type="entry name" value="CYCLIC DI-GMP PHOSPHODIESTERASE TM_0186"/>
    <property type="match status" value="1"/>
</dbReference>
<dbReference type="InterPro" id="IPR000700">
    <property type="entry name" value="PAS-assoc_C"/>
</dbReference>
<dbReference type="InterPro" id="IPR000014">
    <property type="entry name" value="PAS"/>
</dbReference>
<dbReference type="SUPFAM" id="SSF55785">
    <property type="entry name" value="PYP-like sensor domain (PAS domain)"/>
    <property type="match status" value="1"/>
</dbReference>
<name>A0A938XPN0_9FIRM</name>
<dbReference type="Pfam" id="PF13487">
    <property type="entry name" value="HD_5"/>
    <property type="match status" value="1"/>
</dbReference>
<dbReference type="Proteomes" id="UP000774000">
    <property type="component" value="Unassembled WGS sequence"/>
</dbReference>
<feature type="domain" description="GGDEF" evidence="3">
    <location>
        <begin position="279"/>
        <end position="408"/>
    </location>
</feature>
<reference evidence="5" key="1">
    <citation type="submission" date="2021-01" db="EMBL/GenBank/DDBJ databases">
        <title>Genomic Encyclopedia of Type Strains, Phase IV (KMG-IV): sequencing the most valuable type-strain genomes for metagenomic binning, comparative biology and taxonomic classification.</title>
        <authorList>
            <person name="Goeker M."/>
        </authorList>
    </citation>
    <scope>NUCLEOTIDE SEQUENCE</scope>
    <source>
        <strain evidence="5">DSM 23230</strain>
    </source>
</reference>
<dbReference type="InterPro" id="IPR035965">
    <property type="entry name" value="PAS-like_dom_sf"/>
</dbReference>
<dbReference type="SUPFAM" id="SSF109604">
    <property type="entry name" value="HD-domain/PDEase-like"/>
    <property type="match status" value="1"/>
</dbReference>
<dbReference type="RefSeq" id="WP_204701617.1">
    <property type="nucleotide sequence ID" value="NZ_JAFBDQ010000007.1"/>
</dbReference>
<dbReference type="InterPro" id="IPR052020">
    <property type="entry name" value="Cyclic_di-GMP/3'3'-cGAMP_PDE"/>
</dbReference>
<dbReference type="SMART" id="SM00267">
    <property type="entry name" value="GGDEF"/>
    <property type="match status" value="1"/>
</dbReference>
<organism evidence="5 6">
    <name type="scientific">Halanaerobacter jeridensis</name>
    <dbReference type="NCBI Taxonomy" id="706427"/>
    <lineage>
        <taxon>Bacteria</taxon>
        <taxon>Bacillati</taxon>
        <taxon>Bacillota</taxon>
        <taxon>Clostridia</taxon>
        <taxon>Halanaerobiales</taxon>
        <taxon>Halobacteroidaceae</taxon>
        <taxon>Halanaerobacter</taxon>
    </lineage>
</organism>
<dbReference type="PROSITE" id="PS50887">
    <property type="entry name" value="GGDEF"/>
    <property type="match status" value="1"/>
</dbReference>
<dbReference type="InterPro" id="IPR003607">
    <property type="entry name" value="HD/PDEase_dom"/>
</dbReference>
<evidence type="ECO:0000259" key="3">
    <source>
        <dbReference type="PROSITE" id="PS50887"/>
    </source>
</evidence>
<dbReference type="PROSITE" id="PS50112">
    <property type="entry name" value="PAS"/>
    <property type="match status" value="1"/>
</dbReference>